<proteinExistence type="predicted"/>
<reference evidence="1" key="1">
    <citation type="submission" date="2021-01" db="EMBL/GenBank/DDBJ databases">
        <authorList>
            <person name="Corre E."/>
            <person name="Pelletier E."/>
            <person name="Niang G."/>
            <person name="Scheremetjew M."/>
            <person name="Finn R."/>
            <person name="Kale V."/>
            <person name="Holt S."/>
            <person name="Cochrane G."/>
            <person name="Meng A."/>
            <person name="Brown T."/>
            <person name="Cohen L."/>
        </authorList>
    </citation>
    <scope>NUCLEOTIDE SEQUENCE</scope>
    <source>
        <strain evidence="1">CCMP 769</strain>
    </source>
</reference>
<gene>
    <name evidence="1" type="ORF">RMAR00112_LOCUS2303</name>
</gene>
<accession>A0A7S2ZBD7</accession>
<evidence type="ECO:0000313" key="1">
    <source>
        <dbReference type="EMBL" id="CAE0034357.1"/>
    </source>
</evidence>
<protein>
    <submittedName>
        <fullName evidence="1">Uncharacterized protein</fullName>
    </submittedName>
</protein>
<name>A0A7S2ZBD7_9RHOD</name>
<dbReference type="EMBL" id="HBHW01003197">
    <property type="protein sequence ID" value="CAE0034357.1"/>
    <property type="molecule type" value="Transcribed_RNA"/>
</dbReference>
<organism evidence="1">
    <name type="scientific">Rhodosorus marinus</name>
    <dbReference type="NCBI Taxonomy" id="101924"/>
    <lineage>
        <taxon>Eukaryota</taxon>
        <taxon>Rhodophyta</taxon>
        <taxon>Stylonematophyceae</taxon>
        <taxon>Stylonematales</taxon>
        <taxon>Stylonemataceae</taxon>
        <taxon>Rhodosorus</taxon>
    </lineage>
</organism>
<dbReference type="AlphaFoldDB" id="A0A7S2ZBD7"/>
<sequence>MKFQPGFSSTAEGQPRLQLVFGEFLKPLYELVGEWQLAAGIEHKRPECRLGRRASVLSASIHCGDVMITESRRIDLLRESAHFNPKTRFCGKRYPATTIFSYWMDRQARFCARATRFRPNYLRVCVSSFRSRSSAAFLRTPRAA</sequence>